<organism evidence="1 2">
    <name type="scientific">Dactylosporangium fulvum</name>
    <dbReference type="NCBI Taxonomy" id="53359"/>
    <lineage>
        <taxon>Bacteria</taxon>
        <taxon>Bacillati</taxon>
        <taxon>Actinomycetota</taxon>
        <taxon>Actinomycetes</taxon>
        <taxon>Micromonosporales</taxon>
        <taxon>Micromonosporaceae</taxon>
        <taxon>Dactylosporangium</taxon>
    </lineage>
</organism>
<dbReference type="InterPro" id="IPR014710">
    <property type="entry name" value="RmlC-like_jellyroll"/>
</dbReference>
<dbReference type="InterPro" id="IPR011051">
    <property type="entry name" value="RmlC_Cupin_sf"/>
</dbReference>
<proteinExistence type="predicted"/>
<reference evidence="1" key="1">
    <citation type="submission" date="2021-04" db="EMBL/GenBank/DDBJ databases">
        <authorList>
            <person name="Hartkoorn R.C."/>
            <person name="Beaudoing E."/>
            <person name="Hot D."/>
        </authorList>
    </citation>
    <scope>NUCLEOTIDE SEQUENCE</scope>
    <source>
        <strain evidence="1">NRRL B-16292</strain>
    </source>
</reference>
<evidence type="ECO:0008006" key="3">
    <source>
        <dbReference type="Google" id="ProtNLM"/>
    </source>
</evidence>
<dbReference type="Gene3D" id="2.60.120.10">
    <property type="entry name" value="Jelly Rolls"/>
    <property type="match status" value="1"/>
</dbReference>
<keyword evidence="2" id="KW-1185">Reference proteome</keyword>
<name>A0ABY5W7L9_9ACTN</name>
<evidence type="ECO:0000313" key="2">
    <source>
        <dbReference type="Proteomes" id="UP001059617"/>
    </source>
</evidence>
<dbReference type="Proteomes" id="UP001059617">
    <property type="component" value="Chromosome"/>
</dbReference>
<dbReference type="RefSeq" id="WP_259863672.1">
    <property type="nucleotide sequence ID" value="NZ_BAAAST010000014.1"/>
</dbReference>
<dbReference type="EMBL" id="CP073720">
    <property type="protein sequence ID" value="UWP85542.1"/>
    <property type="molecule type" value="Genomic_DNA"/>
</dbReference>
<evidence type="ECO:0000313" key="1">
    <source>
        <dbReference type="EMBL" id="UWP85542.1"/>
    </source>
</evidence>
<protein>
    <recommendedName>
        <fullName evidence="3">Cupin domain-containing protein</fullName>
    </recommendedName>
</protein>
<dbReference type="SUPFAM" id="SSF51182">
    <property type="entry name" value="RmlC-like cupins"/>
    <property type="match status" value="1"/>
</dbReference>
<reference evidence="1" key="2">
    <citation type="submission" date="2022-09" db="EMBL/GenBank/DDBJ databases">
        <title>Biosynthetic gene clusters of Dactylosporangioum fulvum.</title>
        <authorList>
            <person name="Caradec T."/>
        </authorList>
    </citation>
    <scope>NUCLEOTIDE SEQUENCE</scope>
    <source>
        <strain evidence="1">NRRL B-16292</strain>
    </source>
</reference>
<gene>
    <name evidence="1" type="ORF">Dfulv_15390</name>
</gene>
<sequence>MEAFVSGDVPWEPVANHRSGEVYRKFLREGELAPGVGFTADLVKFSEGAGAFTAPRHRHDYDQFRLTLEGCPDYGRDVLAPEGQVAYFPAGAHYGPERIEGGSILQVQWSHSWVTRQEYDEMRDQLSRTGRFEDGTYISVDDTGAEQRTDAANAVFEAVKRKRFGMTELAFPIPRYPQPLVMNPAAFAWRPDGNGLSSKVLGRYTENDVYASKHRWDDDDATLVLSAERTQLLWITTGSVRIGDASYGPETAIWSNYDEITNVAGGAGTEAVCFGFPIA</sequence>
<accession>A0ABY5W7L9</accession>